<feature type="compositionally biased region" description="Low complexity" evidence="1">
    <location>
        <begin position="12"/>
        <end position="31"/>
    </location>
</feature>
<dbReference type="HOGENOM" id="CLU_1799406_0_0_1"/>
<feature type="compositionally biased region" description="Basic and acidic residues" evidence="1">
    <location>
        <begin position="1"/>
        <end position="11"/>
    </location>
</feature>
<dbReference type="PaxDb" id="65489-OBART04G17780.1"/>
<feature type="region of interest" description="Disordered" evidence="1">
    <location>
        <begin position="1"/>
        <end position="38"/>
    </location>
</feature>
<name>A0A0D3FXL9_9ORYZ</name>
<protein>
    <submittedName>
        <fullName evidence="2">Uncharacterized protein</fullName>
    </submittedName>
</protein>
<proteinExistence type="predicted"/>
<dbReference type="Proteomes" id="UP000026960">
    <property type="component" value="Chromosome 4"/>
</dbReference>
<evidence type="ECO:0000256" key="1">
    <source>
        <dbReference type="SAM" id="MobiDB-lite"/>
    </source>
</evidence>
<dbReference type="Gramene" id="OBART04G17780.1">
    <property type="protein sequence ID" value="OBART04G17780.1"/>
    <property type="gene ID" value="OBART04G17780"/>
</dbReference>
<keyword evidence="3" id="KW-1185">Reference proteome</keyword>
<accession>A0A0D3FXL9</accession>
<evidence type="ECO:0000313" key="2">
    <source>
        <dbReference type="EnsemblPlants" id="OBART04G17780.1"/>
    </source>
</evidence>
<sequence>MAAMVEGHHPADGASSAAARGRRSPGAGVPSTAGTNVGGGLGQIAERTMLLTDDDPSCADWWCGFGQGIAGESLAEPFGWLTTVTPFGVVPFLGGVVKTLLRFRTSGDGDPRRILLGGTALEKPLRIRILSLVYALASNFSPRP</sequence>
<reference evidence="2" key="2">
    <citation type="submission" date="2015-03" db="UniProtKB">
        <authorList>
            <consortium name="EnsemblPlants"/>
        </authorList>
    </citation>
    <scope>IDENTIFICATION</scope>
</reference>
<evidence type="ECO:0000313" key="3">
    <source>
        <dbReference type="Proteomes" id="UP000026960"/>
    </source>
</evidence>
<organism evidence="2">
    <name type="scientific">Oryza barthii</name>
    <dbReference type="NCBI Taxonomy" id="65489"/>
    <lineage>
        <taxon>Eukaryota</taxon>
        <taxon>Viridiplantae</taxon>
        <taxon>Streptophyta</taxon>
        <taxon>Embryophyta</taxon>
        <taxon>Tracheophyta</taxon>
        <taxon>Spermatophyta</taxon>
        <taxon>Magnoliopsida</taxon>
        <taxon>Liliopsida</taxon>
        <taxon>Poales</taxon>
        <taxon>Poaceae</taxon>
        <taxon>BOP clade</taxon>
        <taxon>Oryzoideae</taxon>
        <taxon>Oryzeae</taxon>
        <taxon>Oryzinae</taxon>
        <taxon>Oryza</taxon>
    </lineage>
</organism>
<dbReference type="EnsemblPlants" id="OBART04G17780.1">
    <property type="protein sequence ID" value="OBART04G17780.1"/>
    <property type="gene ID" value="OBART04G17780"/>
</dbReference>
<dbReference type="AlphaFoldDB" id="A0A0D3FXL9"/>
<reference evidence="2" key="1">
    <citation type="journal article" date="2009" name="Rice">
        <title>De Novo Next Generation Sequencing of Plant Genomes.</title>
        <authorList>
            <person name="Rounsley S."/>
            <person name="Marri P.R."/>
            <person name="Yu Y."/>
            <person name="He R."/>
            <person name="Sisneros N."/>
            <person name="Goicoechea J.L."/>
            <person name="Lee S.J."/>
            <person name="Angelova A."/>
            <person name="Kudrna D."/>
            <person name="Luo M."/>
            <person name="Affourtit J."/>
            <person name="Desany B."/>
            <person name="Knight J."/>
            <person name="Niazi F."/>
            <person name="Egholm M."/>
            <person name="Wing R.A."/>
        </authorList>
    </citation>
    <scope>NUCLEOTIDE SEQUENCE [LARGE SCALE GENOMIC DNA]</scope>
    <source>
        <strain evidence="2">cv. IRGC 105608</strain>
    </source>
</reference>